<proteinExistence type="predicted"/>
<dbReference type="Gene3D" id="3.30.420.240">
    <property type="match status" value="2"/>
</dbReference>
<dbReference type="HOGENOM" id="CLU_028165_1_0_5"/>
<evidence type="ECO:0000256" key="1">
    <source>
        <dbReference type="ARBA" id="ARBA00022612"/>
    </source>
</evidence>
<dbReference type="AlphaFoldDB" id="K8PC80"/>
<comment type="caution">
    <text evidence="3">The sequence shown here is derived from an EMBL/GenBank/DDBJ whole genome shotgun (WGS) entry which is preliminary data.</text>
</comment>
<sequence length="648" mass="74192">MTLSPARMVAEIYRQDLLAFIHRSFLELNPAATFEYNWHQELIARALEEVAHGSCKRLIINVPPRHLKSHSASIAFPAWFLGHFPEKQVACVSYAQDFSDTLARQSRRLMGSAFYQALFNTRISSKRDTVADFETTQGGFRFSTSVGGGFTGRGADVIVIDDPLKADEALSDARRQGVNEWFNNTLRSRLNKQVEGAIIIVMQRLHADDLVAHVQKMENWKVLSFSAIAEEDESYEIRTPYQTTQFRRKAGDILQPSLMPRSSLDTLRASVTPYHFAAQYQQNPQPPEGHIVKREWLKFYTANEKPDDFGTILQSWDTAVKDTEIANFSVCTTWGVKDKKAYLLDVFRKRLSFPDLKKSVQSQAERHHATVVLIEDMSSGSSLIQQLRAEGLSKVQAAPSLDGNKIMRLYGQTSVIEGGFVLFPKTADWLDTYLTELLSFPSSNYDDQVDSTVYALAWIAQNPRWSGNIIKQPWLHYYSKLPEDQRYKRVFMSWDTALNDGGQSDWTVCTIWMRLGDNYYLLHVERGIYEYPELRKVFVELVQKYNPEQIQMEETAIARALKSERDLPRRSSIKLQPIEQDRRGRLYTQQSKFKDGNVRFPKQATFMSLVERELLSYPHGETDDIVDSISLALQYGGTGYDTTLSWVG</sequence>
<evidence type="ECO:0000313" key="4">
    <source>
        <dbReference type="Proteomes" id="UP000001095"/>
    </source>
</evidence>
<name>K8PC80_9BRAD</name>
<dbReference type="Pfam" id="PF17289">
    <property type="entry name" value="Terminase_6C"/>
    <property type="match status" value="1"/>
</dbReference>
<dbReference type="Proteomes" id="UP000001095">
    <property type="component" value="Unassembled WGS sequence"/>
</dbReference>
<keyword evidence="4" id="KW-1185">Reference proteome</keyword>
<evidence type="ECO:0000313" key="3">
    <source>
        <dbReference type="EMBL" id="EKS35948.1"/>
    </source>
</evidence>
<dbReference type="OrthoDB" id="9771580at2"/>
<dbReference type="RefSeq" id="WP_002713026.1">
    <property type="nucleotide sequence ID" value="NZ_KB375281.1"/>
</dbReference>
<dbReference type="InterPro" id="IPR006517">
    <property type="entry name" value="Phage_terminase_lsu-like_C"/>
</dbReference>
<keyword evidence="1" id="KW-1188">Viral release from host cell</keyword>
<protein>
    <recommendedName>
        <fullName evidence="2">Terminase large subunit gp17-like C-terminal domain-containing protein</fullName>
    </recommendedName>
</protein>
<accession>K8PC80</accession>
<dbReference type="InterPro" id="IPR035421">
    <property type="entry name" value="Terminase_6C"/>
</dbReference>
<dbReference type="PATRIC" id="fig|883079.3.peg.2195"/>
<reference evidence="3 4" key="1">
    <citation type="submission" date="2012-04" db="EMBL/GenBank/DDBJ databases">
        <title>The Genome Sequence of Afipia clevelandensis ATCC 49720.</title>
        <authorList>
            <consortium name="The Broad Institute Genome Sequencing Platform"/>
            <person name="Earl A."/>
            <person name="Ward D."/>
            <person name="Feldgarden M."/>
            <person name="Gevers D."/>
            <person name="Huys G."/>
            <person name="Walker B."/>
            <person name="Young S.K."/>
            <person name="Zeng Q."/>
            <person name="Gargeya S."/>
            <person name="Fitzgerald M."/>
            <person name="Haas B."/>
            <person name="Abouelleil A."/>
            <person name="Alvarado L."/>
            <person name="Arachchi H.M."/>
            <person name="Berlin A."/>
            <person name="Chapman S.B."/>
            <person name="Goldberg J."/>
            <person name="Griggs A."/>
            <person name="Gujja S."/>
            <person name="Hansen M."/>
            <person name="Howarth C."/>
            <person name="Imamovic A."/>
            <person name="Larimer J."/>
            <person name="McCowen C."/>
            <person name="Montmayeur A."/>
            <person name="Murphy C."/>
            <person name="Neiman D."/>
            <person name="Pearson M."/>
            <person name="Priest M."/>
            <person name="Roberts A."/>
            <person name="Saif S."/>
            <person name="Shea T."/>
            <person name="Sisk P."/>
            <person name="Sykes S."/>
            <person name="Wortman J."/>
            <person name="Nusbaum C."/>
            <person name="Birren B."/>
        </authorList>
    </citation>
    <scope>NUCLEOTIDE SEQUENCE [LARGE SCALE GENOMIC DNA]</scope>
    <source>
        <strain evidence="3 4">ATCC 49720</strain>
    </source>
</reference>
<evidence type="ECO:0000259" key="2">
    <source>
        <dbReference type="Pfam" id="PF17289"/>
    </source>
</evidence>
<dbReference type="EMBL" id="AGWY01000008">
    <property type="protein sequence ID" value="EKS35948.1"/>
    <property type="molecule type" value="Genomic_DNA"/>
</dbReference>
<feature type="domain" description="Terminase large subunit gp17-like C-terminal" evidence="2">
    <location>
        <begin position="316"/>
        <end position="456"/>
    </location>
</feature>
<dbReference type="NCBIfam" id="TIGR01630">
    <property type="entry name" value="psiM2_ORF9"/>
    <property type="match status" value="1"/>
</dbReference>
<gene>
    <name evidence="3" type="ORF">HMPREF9696_02160</name>
</gene>
<organism evidence="3 4">
    <name type="scientific">Afipia clevelandensis ATCC 49720</name>
    <dbReference type="NCBI Taxonomy" id="883079"/>
    <lineage>
        <taxon>Bacteria</taxon>
        <taxon>Pseudomonadati</taxon>
        <taxon>Pseudomonadota</taxon>
        <taxon>Alphaproteobacteria</taxon>
        <taxon>Hyphomicrobiales</taxon>
        <taxon>Nitrobacteraceae</taxon>
        <taxon>Afipia</taxon>
    </lineage>
</organism>